<evidence type="ECO:0000313" key="12">
    <source>
        <dbReference type="Proteomes" id="UP000494165"/>
    </source>
</evidence>
<evidence type="ECO:0000256" key="7">
    <source>
        <dbReference type="ARBA" id="ARBA00023136"/>
    </source>
</evidence>
<dbReference type="PROSITE" id="PS50192">
    <property type="entry name" value="T_SNARE"/>
    <property type="match status" value="1"/>
</dbReference>
<evidence type="ECO:0000256" key="3">
    <source>
        <dbReference type="ARBA" id="ARBA00022692"/>
    </source>
</evidence>
<keyword evidence="2" id="KW-0813">Transport</keyword>
<feature type="transmembrane region" description="Helical" evidence="9">
    <location>
        <begin position="85"/>
        <end position="103"/>
    </location>
</feature>
<dbReference type="EMBL" id="CADEPI010000006">
    <property type="protein sequence ID" value="CAB3361543.1"/>
    <property type="molecule type" value="Genomic_DNA"/>
</dbReference>
<proteinExistence type="predicted"/>
<dbReference type="CDD" id="cd15853">
    <property type="entry name" value="SNARE_Bet1"/>
    <property type="match status" value="1"/>
</dbReference>
<keyword evidence="4" id="KW-0653">Protein transport</keyword>
<dbReference type="PANTHER" id="PTHR12791">
    <property type="entry name" value="GOLGI SNARE BET1-RELATED"/>
    <property type="match status" value="1"/>
</dbReference>
<dbReference type="Proteomes" id="UP000494165">
    <property type="component" value="Unassembled WGS sequence"/>
</dbReference>
<keyword evidence="3 9" id="KW-0812">Transmembrane</keyword>
<evidence type="ECO:0000256" key="2">
    <source>
        <dbReference type="ARBA" id="ARBA00022448"/>
    </source>
</evidence>
<dbReference type="GO" id="GO:0000139">
    <property type="term" value="C:Golgi membrane"/>
    <property type="evidence" value="ECO:0007669"/>
    <property type="project" value="UniProtKB-SubCell"/>
</dbReference>
<dbReference type="GO" id="GO:0015031">
    <property type="term" value="P:protein transport"/>
    <property type="evidence" value="ECO:0007669"/>
    <property type="project" value="UniProtKB-KW"/>
</dbReference>
<evidence type="ECO:0000313" key="11">
    <source>
        <dbReference type="EMBL" id="CAB3361543.1"/>
    </source>
</evidence>
<name>A0A8S1C0S7_9INSE</name>
<dbReference type="OrthoDB" id="261831at2759"/>
<evidence type="ECO:0000259" key="10">
    <source>
        <dbReference type="PROSITE" id="PS50192"/>
    </source>
</evidence>
<evidence type="ECO:0000256" key="5">
    <source>
        <dbReference type="ARBA" id="ARBA00022989"/>
    </source>
</evidence>
<reference evidence="11 12" key="1">
    <citation type="submission" date="2020-04" db="EMBL/GenBank/DDBJ databases">
        <authorList>
            <person name="Alioto T."/>
            <person name="Alioto T."/>
            <person name="Gomez Garrido J."/>
        </authorList>
    </citation>
    <scope>NUCLEOTIDE SEQUENCE [LARGE SCALE GENOMIC DNA]</scope>
</reference>
<sequence length="112" mass="12406">MASAYNIEDQDEDTLDHQNRYLAENLSGKVSRLKSIAFEIETEAKEHHTLLDGISMDFESGTGLLNGSMNRINKMMSGGRSNRKAMFCVAGLAITVFLVFYFGSSAMFNAPE</sequence>
<keyword evidence="5 9" id="KW-1133">Transmembrane helix</keyword>
<dbReference type="Gene3D" id="1.20.5.110">
    <property type="match status" value="1"/>
</dbReference>
<evidence type="ECO:0000256" key="9">
    <source>
        <dbReference type="SAM" id="Phobius"/>
    </source>
</evidence>
<evidence type="ECO:0000256" key="1">
    <source>
        <dbReference type="ARBA" id="ARBA00004394"/>
    </source>
</evidence>
<dbReference type="InterPro" id="IPR000727">
    <property type="entry name" value="T_SNARE_dom"/>
</dbReference>
<comment type="caution">
    <text evidence="11">The sequence shown here is derived from an EMBL/GenBank/DDBJ whole genome shotgun (WGS) entry which is preliminary data.</text>
</comment>
<evidence type="ECO:0000256" key="6">
    <source>
        <dbReference type="ARBA" id="ARBA00023034"/>
    </source>
</evidence>
<gene>
    <name evidence="11" type="ORF">CLODIP_2_CD15729</name>
</gene>
<keyword evidence="6" id="KW-0333">Golgi apparatus</keyword>
<protein>
    <recommendedName>
        <fullName evidence="10">t-SNARE coiled-coil homology domain-containing protein</fullName>
    </recommendedName>
</protein>
<accession>A0A8S1C0S7</accession>
<feature type="domain" description="T-SNARE coiled-coil homology" evidence="10">
    <location>
        <begin position="13"/>
        <end position="75"/>
    </location>
</feature>
<dbReference type="SUPFAM" id="SSF58038">
    <property type="entry name" value="SNARE fusion complex"/>
    <property type="match status" value="1"/>
</dbReference>
<keyword evidence="7 9" id="KW-0472">Membrane</keyword>
<evidence type="ECO:0000256" key="4">
    <source>
        <dbReference type="ARBA" id="ARBA00022927"/>
    </source>
</evidence>
<evidence type="ECO:0000256" key="8">
    <source>
        <dbReference type="ARBA" id="ARBA00046280"/>
    </source>
</evidence>
<comment type="subcellular location">
    <subcellularLocation>
        <location evidence="8">Endomembrane system</location>
        <topology evidence="8">Single-pass type IV membrane protein</topology>
    </subcellularLocation>
    <subcellularLocation>
        <location evidence="1">Golgi apparatus membrane</location>
    </subcellularLocation>
</comment>
<dbReference type="InterPro" id="IPR039899">
    <property type="entry name" value="BET1_SNARE"/>
</dbReference>
<dbReference type="AlphaFoldDB" id="A0A8S1C0S7"/>
<keyword evidence="12" id="KW-1185">Reference proteome</keyword>
<organism evidence="11 12">
    <name type="scientific">Cloeon dipterum</name>
    <dbReference type="NCBI Taxonomy" id="197152"/>
    <lineage>
        <taxon>Eukaryota</taxon>
        <taxon>Metazoa</taxon>
        <taxon>Ecdysozoa</taxon>
        <taxon>Arthropoda</taxon>
        <taxon>Hexapoda</taxon>
        <taxon>Insecta</taxon>
        <taxon>Pterygota</taxon>
        <taxon>Palaeoptera</taxon>
        <taxon>Ephemeroptera</taxon>
        <taxon>Pisciforma</taxon>
        <taxon>Baetidae</taxon>
        <taxon>Cloeon</taxon>
    </lineage>
</organism>